<dbReference type="Proteomes" id="UP000234681">
    <property type="component" value="Chromosome 2"/>
</dbReference>
<dbReference type="EMBL" id="CH473955">
    <property type="protein sequence ID" value="EDM10424.1"/>
    <property type="molecule type" value="Genomic_DNA"/>
</dbReference>
<proteinExistence type="predicted"/>
<reference evidence="2" key="1">
    <citation type="submission" date="2005-09" db="EMBL/GenBank/DDBJ databases">
        <authorList>
            <person name="Mural R.J."/>
            <person name="Li P.W."/>
            <person name="Adams M.D."/>
            <person name="Amanatides P.G."/>
            <person name="Baden-Tillson H."/>
            <person name="Barnstead M."/>
            <person name="Chin S.H."/>
            <person name="Dew I."/>
            <person name="Evans C.A."/>
            <person name="Ferriera S."/>
            <person name="Flanigan M."/>
            <person name="Fosler C."/>
            <person name="Glodek A."/>
            <person name="Gu Z."/>
            <person name="Holt R.A."/>
            <person name="Jennings D."/>
            <person name="Kraft C.L."/>
            <person name="Lu F."/>
            <person name="Nguyen T."/>
            <person name="Nusskern D.R."/>
            <person name="Pfannkoch C.M."/>
            <person name="Sitter C."/>
            <person name="Sutton G.G."/>
            <person name="Venter J.C."/>
            <person name="Wang Z."/>
            <person name="Woodage T."/>
            <person name="Zheng X.H."/>
            <person name="Zhong F."/>
        </authorList>
    </citation>
    <scope>NUCLEOTIDE SEQUENCE [LARGE SCALE GENOMIC DNA]</scope>
    <source>
        <strain>BN</strain>
        <strain evidence="2">Sprague-Dawley</strain>
    </source>
</reference>
<protein>
    <submittedName>
        <fullName evidence="1">RCG44597</fullName>
    </submittedName>
</protein>
<gene>
    <name evidence="1" type="ORF">rCG_44597</name>
</gene>
<evidence type="ECO:0000313" key="1">
    <source>
        <dbReference type="EMBL" id="EDM10424.1"/>
    </source>
</evidence>
<accession>A6I5W6</accession>
<dbReference type="AlphaFoldDB" id="A6I5W6"/>
<organism evidence="1 2">
    <name type="scientific">Rattus norvegicus</name>
    <name type="common">Rat</name>
    <dbReference type="NCBI Taxonomy" id="10116"/>
    <lineage>
        <taxon>Eukaryota</taxon>
        <taxon>Metazoa</taxon>
        <taxon>Chordata</taxon>
        <taxon>Craniata</taxon>
        <taxon>Vertebrata</taxon>
        <taxon>Euteleostomi</taxon>
        <taxon>Mammalia</taxon>
        <taxon>Eutheria</taxon>
        <taxon>Euarchontoglires</taxon>
        <taxon>Glires</taxon>
        <taxon>Rodentia</taxon>
        <taxon>Myomorpha</taxon>
        <taxon>Muroidea</taxon>
        <taxon>Muridae</taxon>
        <taxon>Murinae</taxon>
        <taxon>Rattus</taxon>
    </lineage>
</organism>
<sequence length="51" mass="5937">MKWWLSYKIFRNIRNADKCLLKISCISNAVLSGFKIAALKGKEKSHDLFYS</sequence>
<evidence type="ECO:0000313" key="2">
    <source>
        <dbReference type="Proteomes" id="UP000234681"/>
    </source>
</evidence>
<name>A6I5W6_RAT</name>